<dbReference type="Pfam" id="PF01476">
    <property type="entry name" value="LysM"/>
    <property type="match status" value="2"/>
</dbReference>
<accession>A0A7S3D3J0</accession>
<dbReference type="PANTHER" id="PTHR33734:SF22">
    <property type="entry name" value="MEMBRANE-BOUND LYTIC MUREIN TRANSGLYCOSYLASE D"/>
    <property type="match status" value="1"/>
</dbReference>
<organism evidence="3">
    <name type="scientific">Palpitomonas bilix</name>
    <dbReference type="NCBI Taxonomy" id="652834"/>
    <lineage>
        <taxon>Eukaryota</taxon>
        <taxon>Eukaryota incertae sedis</taxon>
    </lineage>
</organism>
<name>A0A7S3D3J0_9EUKA</name>
<feature type="signal peptide" evidence="1">
    <location>
        <begin position="1"/>
        <end position="21"/>
    </location>
</feature>
<dbReference type="InterPro" id="IPR018392">
    <property type="entry name" value="LysM"/>
</dbReference>
<evidence type="ECO:0000256" key="1">
    <source>
        <dbReference type="SAM" id="SignalP"/>
    </source>
</evidence>
<dbReference type="SMART" id="SM00257">
    <property type="entry name" value="LysM"/>
    <property type="match status" value="2"/>
</dbReference>
<evidence type="ECO:0000313" key="3">
    <source>
        <dbReference type="EMBL" id="CAE0245436.1"/>
    </source>
</evidence>
<feature type="chain" id="PRO_5030521735" description="LysM domain-containing protein" evidence="1">
    <location>
        <begin position="22"/>
        <end position="404"/>
    </location>
</feature>
<sequence length="404" mass="43754">MERRNIVALLSLTLVAALAEAVAGEGGVCKTGRRGSITSDRVCDSGDCCCTTRVVRTGLEDYFVSCLTPSACFENGGYCEGAFQDMPSSLSVPSSSSLNGVWRGREMGPAPCMFAELYWNDNINEGAIVLDKCENKSREGFFLFQGYGINRKTTKFVGNTSVAEDRWPERAELRTLDGSVSFSPPHTVRHLYATVLASKTLQEVMVVMANTSEWKAVTSMGMPQLDSQLSLSFKKVDYTLASLGSGYLVAYQEIVRDNPSLPCSYIVKKGDTLSSIARKFGARAMDLYALNNDRLDASPDSLVEGSLLRVGRNYTTKQGDTLERIAAYYGSTVQKMIAANGFHTSGGSGLASGQEVCIVPDLHQVVCNPAVPVDQVTERLLWPSPTDIITNLGHDDGSMLHGVL</sequence>
<dbReference type="AlphaFoldDB" id="A0A7S3D3J0"/>
<feature type="domain" description="LysM" evidence="2">
    <location>
        <begin position="263"/>
        <end position="310"/>
    </location>
</feature>
<dbReference type="PANTHER" id="PTHR33734">
    <property type="entry name" value="LYSM DOMAIN-CONTAINING GPI-ANCHORED PROTEIN 2"/>
    <property type="match status" value="1"/>
</dbReference>
<evidence type="ECO:0000259" key="2">
    <source>
        <dbReference type="PROSITE" id="PS51782"/>
    </source>
</evidence>
<dbReference type="SUPFAM" id="SSF54106">
    <property type="entry name" value="LysM domain"/>
    <property type="match status" value="2"/>
</dbReference>
<reference evidence="3" key="1">
    <citation type="submission" date="2021-01" db="EMBL/GenBank/DDBJ databases">
        <authorList>
            <person name="Corre E."/>
            <person name="Pelletier E."/>
            <person name="Niang G."/>
            <person name="Scheremetjew M."/>
            <person name="Finn R."/>
            <person name="Kale V."/>
            <person name="Holt S."/>
            <person name="Cochrane G."/>
            <person name="Meng A."/>
            <person name="Brown T."/>
            <person name="Cohen L."/>
        </authorList>
    </citation>
    <scope>NUCLEOTIDE SEQUENCE</scope>
    <source>
        <strain evidence="3">NIES-2562</strain>
    </source>
</reference>
<dbReference type="Gene3D" id="3.10.350.10">
    <property type="entry name" value="LysM domain"/>
    <property type="match status" value="2"/>
</dbReference>
<feature type="domain" description="LysM" evidence="2">
    <location>
        <begin position="312"/>
        <end position="358"/>
    </location>
</feature>
<protein>
    <recommendedName>
        <fullName evidence="2">LysM domain-containing protein</fullName>
    </recommendedName>
</protein>
<dbReference type="EMBL" id="HBIB01011719">
    <property type="protein sequence ID" value="CAE0245436.1"/>
    <property type="molecule type" value="Transcribed_RNA"/>
</dbReference>
<dbReference type="PROSITE" id="PS51782">
    <property type="entry name" value="LYSM"/>
    <property type="match status" value="2"/>
</dbReference>
<gene>
    <name evidence="3" type="ORF">PBIL07802_LOCUS7617</name>
</gene>
<keyword evidence="1" id="KW-0732">Signal</keyword>
<dbReference type="InterPro" id="IPR036779">
    <property type="entry name" value="LysM_dom_sf"/>
</dbReference>
<proteinExistence type="predicted"/>
<dbReference type="CDD" id="cd00118">
    <property type="entry name" value="LysM"/>
    <property type="match status" value="2"/>
</dbReference>